<reference evidence="3" key="1">
    <citation type="journal article" date="2012" name="PLoS Genet.">
        <title>The genomes of the fungal plant pathogens Cladosporium fulvum and Dothistroma septosporum reveal adaptation to different hosts and lifestyles but also signatures of common ancestry.</title>
        <authorList>
            <person name="de Wit P.J.G.M."/>
            <person name="van der Burgt A."/>
            <person name="Oekmen B."/>
            <person name="Stergiopoulos I."/>
            <person name="Abd-Elsalam K.A."/>
            <person name="Aerts A.L."/>
            <person name="Bahkali A.H."/>
            <person name="Beenen H.G."/>
            <person name="Chettri P."/>
            <person name="Cox M.P."/>
            <person name="Datema E."/>
            <person name="de Vries R.P."/>
            <person name="Dhillon B."/>
            <person name="Ganley A.R."/>
            <person name="Griffiths S.A."/>
            <person name="Guo Y."/>
            <person name="Hamelin R.C."/>
            <person name="Henrissat B."/>
            <person name="Kabir M.S."/>
            <person name="Jashni M.K."/>
            <person name="Kema G."/>
            <person name="Klaubauf S."/>
            <person name="Lapidus A."/>
            <person name="Levasseur A."/>
            <person name="Lindquist E."/>
            <person name="Mehrabi R."/>
            <person name="Ohm R.A."/>
            <person name="Owen T.J."/>
            <person name="Salamov A."/>
            <person name="Schwelm A."/>
            <person name="Schijlen E."/>
            <person name="Sun H."/>
            <person name="van den Burg H.A."/>
            <person name="van Ham R.C.H.J."/>
            <person name="Zhang S."/>
            <person name="Goodwin S.B."/>
            <person name="Grigoriev I.V."/>
            <person name="Collemare J."/>
            <person name="Bradshaw R.E."/>
        </authorList>
    </citation>
    <scope>NUCLEOTIDE SEQUENCE [LARGE SCALE GENOMIC DNA]</scope>
    <source>
        <strain evidence="3">NZE10 / CBS 128990</strain>
    </source>
</reference>
<name>N1PUL8_DOTSN</name>
<evidence type="ECO:0000313" key="3">
    <source>
        <dbReference type="Proteomes" id="UP000016933"/>
    </source>
</evidence>
<organism evidence="2 3">
    <name type="scientific">Dothistroma septosporum (strain NZE10 / CBS 128990)</name>
    <name type="common">Red band needle blight fungus</name>
    <name type="synonym">Mycosphaerella pini</name>
    <dbReference type="NCBI Taxonomy" id="675120"/>
    <lineage>
        <taxon>Eukaryota</taxon>
        <taxon>Fungi</taxon>
        <taxon>Dikarya</taxon>
        <taxon>Ascomycota</taxon>
        <taxon>Pezizomycotina</taxon>
        <taxon>Dothideomycetes</taxon>
        <taxon>Dothideomycetidae</taxon>
        <taxon>Mycosphaerellales</taxon>
        <taxon>Mycosphaerellaceae</taxon>
        <taxon>Dothistroma</taxon>
    </lineage>
</organism>
<feature type="compositionally biased region" description="Basic and acidic residues" evidence="1">
    <location>
        <begin position="52"/>
        <end position="69"/>
    </location>
</feature>
<dbReference type="OMA" id="FHTEDES"/>
<accession>N1PUL8</accession>
<feature type="compositionally biased region" description="Acidic residues" evidence="1">
    <location>
        <begin position="34"/>
        <end position="51"/>
    </location>
</feature>
<keyword evidence="3" id="KW-1185">Reference proteome</keyword>
<gene>
    <name evidence="2" type="ORF">DOTSEDRAFT_69204</name>
</gene>
<dbReference type="AlphaFoldDB" id="N1PUL8"/>
<feature type="compositionally biased region" description="Acidic residues" evidence="1">
    <location>
        <begin position="70"/>
        <end position="79"/>
    </location>
</feature>
<evidence type="ECO:0000313" key="2">
    <source>
        <dbReference type="EMBL" id="EME47161.1"/>
    </source>
</evidence>
<dbReference type="OrthoDB" id="10480814at2759"/>
<reference evidence="2 3" key="2">
    <citation type="journal article" date="2012" name="PLoS Pathog.">
        <title>Diverse lifestyles and strategies of plant pathogenesis encoded in the genomes of eighteen Dothideomycetes fungi.</title>
        <authorList>
            <person name="Ohm R.A."/>
            <person name="Feau N."/>
            <person name="Henrissat B."/>
            <person name="Schoch C.L."/>
            <person name="Horwitz B.A."/>
            <person name="Barry K.W."/>
            <person name="Condon B.J."/>
            <person name="Copeland A.C."/>
            <person name="Dhillon B."/>
            <person name="Glaser F."/>
            <person name="Hesse C.N."/>
            <person name="Kosti I."/>
            <person name="LaButti K."/>
            <person name="Lindquist E.A."/>
            <person name="Lucas S."/>
            <person name="Salamov A.A."/>
            <person name="Bradshaw R.E."/>
            <person name="Ciuffetti L."/>
            <person name="Hamelin R.C."/>
            <person name="Kema G.H.J."/>
            <person name="Lawrence C."/>
            <person name="Scott J.A."/>
            <person name="Spatafora J.W."/>
            <person name="Turgeon B.G."/>
            <person name="de Wit P.J.G.M."/>
            <person name="Zhong S."/>
            <person name="Goodwin S.B."/>
            <person name="Grigoriev I.V."/>
        </authorList>
    </citation>
    <scope>NUCLEOTIDE SEQUENCE [LARGE SCALE GENOMIC DNA]</scope>
    <source>
        <strain evidence="3">NZE10 / CBS 128990</strain>
    </source>
</reference>
<dbReference type="eggNOG" id="ENOG502RMCZ">
    <property type="taxonomic scope" value="Eukaryota"/>
</dbReference>
<evidence type="ECO:0000256" key="1">
    <source>
        <dbReference type="SAM" id="MobiDB-lite"/>
    </source>
</evidence>
<sequence length="210" mass="23285">MAVRQHEAPVAKRSRSWKEQEVSDDDTSAREAIDLDDAEEEFHTEDESEAEDAAHLAGEDSEEEFHTASEDEEEPDDESETRVARSAPLLPAALLKSKSTTNPVPVKISWDQLSRADKKALRDEMGVSMKQLRTQVQGTGVLEAGRAAQVKRGILPADKVAGSRIARRKRKGREPKIEASGKQTLIEARKQRALLNARGSVQPVKKRRKG</sequence>
<proteinExistence type="predicted"/>
<dbReference type="EMBL" id="KB446536">
    <property type="protein sequence ID" value="EME47161.1"/>
    <property type="molecule type" value="Genomic_DNA"/>
</dbReference>
<dbReference type="HOGENOM" id="CLU_1310088_0_0_1"/>
<feature type="compositionally biased region" description="Basic and acidic residues" evidence="1">
    <location>
        <begin position="1"/>
        <end position="33"/>
    </location>
</feature>
<feature type="region of interest" description="Disordered" evidence="1">
    <location>
        <begin position="1"/>
        <end position="104"/>
    </location>
</feature>
<dbReference type="Proteomes" id="UP000016933">
    <property type="component" value="Unassembled WGS sequence"/>
</dbReference>
<feature type="compositionally biased region" description="Low complexity" evidence="1">
    <location>
        <begin position="86"/>
        <end position="99"/>
    </location>
</feature>
<protein>
    <submittedName>
        <fullName evidence="2">Uncharacterized protein</fullName>
    </submittedName>
</protein>